<dbReference type="Proteomes" id="UP000030655">
    <property type="component" value="Unassembled WGS sequence"/>
</dbReference>
<protein>
    <submittedName>
        <fullName evidence="1">Uncharacterized protein</fullName>
    </submittedName>
</protein>
<dbReference type="HOGENOM" id="CLU_044348_9_2_1"/>
<organism evidence="1 2">
    <name type="scientific">Anncaliia algerae PRA339</name>
    <dbReference type="NCBI Taxonomy" id="1288291"/>
    <lineage>
        <taxon>Eukaryota</taxon>
        <taxon>Fungi</taxon>
        <taxon>Fungi incertae sedis</taxon>
        <taxon>Microsporidia</taxon>
        <taxon>Tubulinosematoidea</taxon>
        <taxon>Tubulinosematidae</taxon>
        <taxon>Anncaliia</taxon>
    </lineage>
</organism>
<reference evidence="2" key="1">
    <citation type="submission" date="2013-02" db="EMBL/GenBank/DDBJ databases">
        <authorList>
            <consortium name="The Broad Institute Genome Sequencing Platform"/>
            <person name="Cuomo C."/>
            <person name="Becnel J."/>
            <person name="Sanscrainte N."/>
            <person name="Walker B."/>
            <person name="Young S.K."/>
            <person name="Zeng Q."/>
            <person name="Gargeya S."/>
            <person name="Fitzgerald M."/>
            <person name="Haas B."/>
            <person name="Abouelleil A."/>
            <person name="Alvarado L."/>
            <person name="Arachchi H.M."/>
            <person name="Berlin A.M."/>
            <person name="Chapman S.B."/>
            <person name="Dewar J."/>
            <person name="Goldberg J."/>
            <person name="Griggs A."/>
            <person name="Gujja S."/>
            <person name="Hansen M."/>
            <person name="Howarth C."/>
            <person name="Imamovic A."/>
            <person name="Larimer J."/>
            <person name="McCowan C."/>
            <person name="Murphy C."/>
            <person name="Neiman D."/>
            <person name="Pearson M."/>
            <person name="Priest M."/>
            <person name="Roberts A."/>
            <person name="Saif S."/>
            <person name="Shea T."/>
            <person name="Sisk P."/>
            <person name="Sykes S."/>
            <person name="Wortman J."/>
            <person name="Nusbaum C."/>
            <person name="Birren B."/>
        </authorList>
    </citation>
    <scope>NUCLEOTIDE SEQUENCE [LARGE SCALE GENOMIC DNA]</scope>
    <source>
        <strain evidence="2">PRA339</strain>
    </source>
</reference>
<evidence type="ECO:0000313" key="1">
    <source>
        <dbReference type="EMBL" id="KCZ81466.1"/>
    </source>
</evidence>
<evidence type="ECO:0000313" key="2">
    <source>
        <dbReference type="Proteomes" id="UP000030655"/>
    </source>
</evidence>
<proteinExistence type="predicted"/>
<keyword evidence="2" id="KW-1185">Reference proteome</keyword>
<dbReference type="AlphaFoldDB" id="A0A059F3C3"/>
<dbReference type="VEuPathDB" id="MicrosporidiaDB:H312_01139"/>
<dbReference type="EMBL" id="KK365142">
    <property type="protein sequence ID" value="KCZ81466.1"/>
    <property type="molecule type" value="Genomic_DNA"/>
</dbReference>
<dbReference type="OrthoDB" id="6611246at2759"/>
<gene>
    <name evidence="1" type="ORF">H312_01139</name>
</gene>
<accession>A0A059F3C3</accession>
<sequence>MELNFLQKIHLCKTRNMSTNFSKSHKNKDQFAWRCMNKSYHQYNKYFSIRKGSFFENFRLPFKDILQLIIRYCCIQQLCSIICSLNLAKTTVINILEIGYVYSYY</sequence>
<name>A0A059F3C3_9MICR</name>
<reference evidence="1 2" key="2">
    <citation type="submission" date="2014-03" db="EMBL/GenBank/DDBJ databases">
        <title>The Genome Sequence of Anncaliia algerae insect isolate PRA339.</title>
        <authorList>
            <consortium name="The Broad Institute Genome Sequencing Platform"/>
            <consortium name="The Broad Institute Genome Sequencing Center for Infectious Disease"/>
            <person name="Cuomo C."/>
            <person name="Becnel J."/>
            <person name="Sanscrainte N."/>
            <person name="Walker B."/>
            <person name="Young S.K."/>
            <person name="Zeng Q."/>
            <person name="Gargeya S."/>
            <person name="Fitzgerald M."/>
            <person name="Haas B."/>
            <person name="Abouelleil A."/>
            <person name="Alvarado L."/>
            <person name="Arachchi H.M."/>
            <person name="Berlin A.M."/>
            <person name="Chapman S.B."/>
            <person name="Dewar J."/>
            <person name="Goldberg J."/>
            <person name="Griggs A."/>
            <person name="Gujja S."/>
            <person name="Hansen M."/>
            <person name="Howarth C."/>
            <person name="Imamovic A."/>
            <person name="Larimer J."/>
            <person name="McCowan C."/>
            <person name="Murphy C."/>
            <person name="Neiman D."/>
            <person name="Pearson M."/>
            <person name="Priest M."/>
            <person name="Roberts A."/>
            <person name="Saif S."/>
            <person name="Shea T."/>
            <person name="Sisk P."/>
            <person name="Sykes S."/>
            <person name="Wortman J."/>
            <person name="Nusbaum C."/>
            <person name="Birren B."/>
        </authorList>
    </citation>
    <scope>NUCLEOTIDE SEQUENCE [LARGE SCALE GENOMIC DNA]</scope>
    <source>
        <strain evidence="1 2">PRA339</strain>
    </source>
</reference>